<dbReference type="GO" id="GO:0045027">
    <property type="term" value="F:DNA end binding"/>
    <property type="evidence" value="ECO:0007669"/>
    <property type="project" value="TreeGrafter"/>
</dbReference>
<evidence type="ECO:0000256" key="1">
    <source>
        <dbReference type="ARBA" id="ARBA00004123"/>
    </source>
</evidence>
<evidence type="ECO:0000259" key="10">
    <source>
        <dbReference type="Pfam" id="PF21928"/>
    </source>
</evidence>
<evidence type="ECO:0000256" key="4">
    <source>
        <dbReference type="ARBA" id="ARBA00023204"/>
    </source>
</evidence>
<evidence type="ECO:0000256" key="7">
    <source>
        <dbReference type="ARBA" id="ARBA00044529"/>
    </source>
</evidence>
<feature type="compositionally biased region" description="Acidic residues" evidence="8">
    <location>
        <begin position="286"/>
        <end position="298"/>
    </location>
</feature>
<evidence type="ECO:0000256" key="5">
    <source>
        <dbReference type="ARBA" id="ARBA00023242"/>
    </source>
</evidence>
<keyword evidence="5" id="KW-0539">Nucleus</keyword>
<reference evidence="11" key="1">
    <citation type="submission" date="2019-04" db="EMBL/GenBank/DDBJ databases">
        <title>Friends and foes A comparative genomics studyof 23 Aspergillus species from section Flavi.</title>
        <authorList>
            <consortium name="DOE Joint Genome Institute"/>
            <person name="Kjaerbolling I."/>
            <person name="Vesth T."/>
            <person name="Frisvad J.C."/>
            <person name="Nybo J.L."/>
            <person name="Theobald S."/>
            <person name="Kildgaard S."/>
            <person name="Isbrandt T."/>
            <person name="Kuo A."/>
            <person name="Sato A."/>
            <person name="Lyhne E.K."/>
            <person name="Kogle M.E."/>
            <person name="Wiebenga A."/>
            <person name="Kun R.S."/>
            <person name="Lubbers R.J."/>
            <person name="Makela M.R."/>
            <person name="Barry K."/>
            <person name="Chovatia M."/>
            <person name="Clum A."/>
            <person name="Daum C."/>
            <person name="Haridas S."/>
            <person name="He G."/>
            <person name="LaButti K."/>
            <person name="Lipzen A."/>
            <person name="Mondo S."/>
            <person name="Riley R."/>
            <person name="Salamov A."/>
            <person name="Simmons B.A."/>
            <person name="Magnuson J.K."/>
            <person name="Henrissat B."/>
            <person name="Mortensen U.H."/>
            <person name="Larsen T.O."/>
            <person name="Devries R.P."/>
            <person name="Grigoriev I.V."/>
            <person name="Machida M."/>
            <person name="Baker S.E."/>
            <person name="Andersen M.R."/>
        </authorList>
    </citation>
    <scope>NUCLEOTIDE SEQUENCE [LARGE SCALE GENOMIC DNA]</scope>
    <source>
        <strain evidence="11">IBT 14317</strain>
    </source>
</reference>
<organism evidence="11">
    <name type="scientific">Petromyces alliaceus</name>
    <name type="common">Aspergillus alliaceus</name>
    <dbReference type="NCBI Taxonomy" id="209559"/>
    <lineage>
        <taxon>Eukaryota</taxon>
        <taxon>Fungi</taxon>
        <taxon>Dikarya</taxon>
        <taxon>Ascomycota</taxon>
        <taxon>Pezizomycotina</taxon>
        <taxon>Eurotiomycetes</taxon>
        <taxon>Eurotiomycetidae</taxon>
        <taxon>Eurotiales</taxon>
        <taxon>Aspergillaceae</taxon>
        <taxon>Aspergillus</taxon>
        <taxon>Aspergillus subgen. Circumdati</taxon>
    </lineage>
</organism>
<dbReference type="Gene3D" id="2.170.210.10">
    <property type="entry name" value="DNA double-strand break repair and VJ recombination XRCC4, N-terminal"/>
    <property type="match status" value="1"/>
</dbReference>
<protein>
    <recommendedName>
        <fullName evidence="7">Non-homologous end-joining factor 1</fullName>
    </recommendedName>
</protein>
<feature type="compositionally biased region" description="Low complexity" evidence="8">
    <location>
        <begin position="332"/>
        <end position="349"/>
    </location>
</feature>
<evidence type="ECO:0000313" key="11">
    <source>
        <dbReference type="EMBL" id="KAE8391908.1"/>
    </source>
</evidence>
<feature type="compositionally biased region" description="Polar residues" evidence="8">
    <location>
        <begin position="362"/>
        <end position="377"/>
    </location>
</feature>
<sequence>MSLKWKRLNLSNQENIPPLLFRYTSTSNGYGLYITDLTNIWSEHLTRQDILRRADEQNTPIDPSEDTEQFKVLLQKIGDALRGQSGTTANLGSGSRGDSLELILLTKLPAPLQPLKWNARLLKEPHSAATKQLLLPLIQAEADWELCQRSLIDQLHKKDWILGKLFDKIEDVGIDLSTIFPGISGLRTGPKGATLEQAAKHIKGIAPFDENAWLKELNAPSAGIGVAANILEETSSSKSTNRSGALIPPPDQWWEKVIATKSTTGPTREESEPKRGREPSNISLEADTDTAAETEDDGFERQETPPRLKQPKGTEESPSSSEGNEEIERSSTSKSPLPSKQKSPTKPSKGLGIIGGKKPTKELQSSPLSPSMRTQPTADDETDSGSEHESSALALPLPVKAKQRASENVQSKPRGLGIIGGKKKERQATFGESTSLPKVKSPSVQTEKDRPSPQASPSPEIRTKRAGKLGVIGGKTSKYDVGCTPVHRSEESSAGLSEETLKHSSKPTMPPLPESREPKLPEQPKREETDQERADRKREELKRQLEAKSKAPVRKKRKF</sequence>
<name>A0A5N7CDU4_PETAA</name>
<dbReference type="PANTHER" id="PTHR32235">
    <property type="entry name" value="NON-HOMOLOGOUS END-JOINING FACTOR 1"/>
    <property type="match status" value="1"/>
</dbReference>
<evidence type="ECO:0000259" key="9">
    <source>
        <dbReference type="Pfam" id="PF09302"/>
    </source>
</evidence>
<evidence type="ECO:0000256" key="3">
    <source>
        <dbReference type="ARBA" id="ARBA00023125"/>
    </source>
</evidence>
<feature type="domain" description="XLF-like coiled-coil region" evidence="10">
    <location>
        <begin position="125"/>
        <end position="177"/>
    </location>
</feature>
<dbReference type="OrthoDB" id="2155935at2759"/>
<feature type="compositionally biased region" description="Basic and acidic residues" evidence="8">
    <location>
        <begin position="267"/>
        <end position="278"/>
    </location>
</feature>
<dbReference type="GO" id="GO:0006303">
    <property type="term" value="P:double-strand break repair via nonhomologous end joining"/>
    <property type="evidence" value="ECO:0007669"/>
    <property type="project" value="TreeGrafter"/>
</dbReference>
<keyword evidence="4" id="KW-0234">DNA repair</keyword>
<evidence type="ECO:0000256" key="2">
    <source>
        <dbReference type="ARBA" id="ARBA00022763"/>
    </source>
</evidence>
<dbReference type="InterPro" id="IPR052287">
    <property type="entry name" value="NHEJ_factor"/>
</dbReference>
<dbReference type="AlphaFoldDB" id="A0A5N7CDU4"/>
<dbReference type="CDD" id="cd22285">
    <property type="entry name" value="HD_XLF_N"/>
    <property type="match status" value="1"/>
</dbReference>
<keyword evidence="2" id="KW-0227">DNA damage</keyword>
<dbReference type="Pfam" id="PF21928">
    <property type="entry name" value="XLF_CC"/>
    <property type="match status" value="1"/>
</dbReference>
<feature type="region of interest" description="Disordered" evidence="8">
    <location>
        <begin position="235"/>
        <end position="559"/>
    </location>
</feature>
<dbReference type="GO" id="GO:0032807">
    <property type="term" value="C:DNA ligase IV complex"/>
    <property type="evidence" value="ECO:0007669"/>
    <property type="project" value="TreeGrafter"/>
</dbReference>
<keyword evidence="3" id="KW-0238">DNA-binding</keyword>
<accession>A0A5N7CDU4</accession>
<comment type="similarity">
    <text evidence="6">Belongs to the XRCC4-XLF family. XLF subfamily.</text>
</comment>
<dbReference type="InterPro" id="IPR053829">
    <property type="entry name" value="XLF-like_CC"/>
</dbReference>
<dbReference type="EMBL" id="ML735241">
    <property type="protein sequence ID" value="KAE8391908.1"/>
    <property type="molecule type" value="Genomic_DNA"/>
</dbReference>
<evidence type="ECO:0000256" key="8">
    <source>
        <dbReference type="SAM" id="MobiDB-lite"/>
    </source>
</evidence>
<dbReference type="InterPro" id="IPR015381">
    <property type="entry name" value="XLF-like_N"/>
</dbReference>
<dbReference type="Pfam" id="PF09302">
    <property type="entry name" value="XLF"/>
    <property type="match status" value="1"/>
</dbReference>
<dbReference type="InterPro" id="IPR038051">
    <property type="entry name" value="XRCC4-like_N_sf"/>
</dbReference>
<proteinExistence type="inferred from homology"/>
<comment type="subcellular location">
    <subcellularLocation>
        <location evidence="1">Nucleus</location>
    </subcellularLocation>
</comment>
<gene>
    <name evidence="11" type="ORF">BDV23DRAFT_192790</name>
</gene>
<dbReference type="Proteomes" id="UP000326877">
    <property type="component" value="Unassembled WGS sequence"/>
</dbReference>
<feature type="compositionally biased region" description="Basic and acidic residues" evidence="8">
    <location>
        <begin position="514"/>
        <end position="549"/>
    </location>
</feature>
<feature type="domain" description="XLF-like N-terminal" evidence="9">
    <location>
        <begin position="4"/>
        <end position="121"/>
    </location>
</feature>
<dbReference type="PANTHER" id="PTHR32235:SF1">
    <property type="entry name" value="NON-HOMOLOGOUS END-JOINING FACTOR 1"/>
    <property type="match status" value="1"/>
</dbReference>
<evidence type="ECO:0000256" key="6">
    <source>
        <dbReference type="ARBA" id="ARBA00025747"/>
    </source>
</evidence>